<dbReference type="Proteomes" id="UP001484179">
    <property type="component" value="Chromosome 2"/>
</dbReference>
<protein>
    <submittedName>
        <fullName evidence="2">Uncharacterized protein</fullName>
    </submittedName>
</protein>
<feature type="compositionally biased region" description="Basic and acidic residues" evidence="1">
    <location>
        <begin position="10"/>
        <end position="23"/>
    </location>
</feature>
<evidence type="ECO:0000313" key="3">
    <source>
        <dbReference type="Proteomes" id="UP001484179"/>
    </source>
</evidence>
<keyword evidence="3" id="KW-1185">Reference proteome</keyword>
<feature type="region of interest" description="Disordered" evidence="1">
    <location>
        <begin position="68"/>
        <end position="90"/>
    </location>
</feature>
<dbReference type="RefSeq" id="WP_342310012.1">
    <property type="nucleotide sequence ID" value="NZ_CP150850.1"/>
</dbReference>
<accession>A0ABZ3BLX2</accession>
<evidence type="ECO:0000256" key="1">
    <source>
        <dbReference type="SAM" id="MobiDB-lite"/>
    </source>
</evidence>
<gene>
    <name evidence="2" type="ORF">WN985_26135</name>
</gene>
<name>A0ABZ3BLX2_BURPY</name>
<organism evidence="2 3">
    <name type="scientific">Burkholderia pyrrocinia</name>
    <name type="common">Pseudomonas pyrrocinia</name>
    <dbReference type="NCBI Taxonomy" id="60550"/>
    <lineage>
        <taxon>Bacteria</taxon>
        <taxon>Pseudomonadati</taxon>
        <taxon>Pseudomonadota</taxon>
        <taxon>Betaproteobacteria</taxon>
        <taxon>Burkholderiales</taxon>
        <taxon>Burkholderiaceae</taxon>
        <taxon>Burkholderia</taxon>
        <taxon>Burkholderia cepacia complex</taxon>
    </lineage>
</organism>
<reference evidence="2 3" key="1">
    <citation type="submission" date="2024-04" db="EMBL/GenBank/DDBJ databases">
        <title>Biological Control Activity of Plant Growth Promoting Rhizobacteria Burkholderia pyrrocinia BX1 against Tobacco black shank Introduction Tobacco black shank (TBS) caused by the oomycete Phytophthora. nicotianae (P. nicotianae) has become a destructive soil.</title>
        <authorList>
            <person name="Liu X."/>
            <person name="Shu C."/>
        </authorList>
    </citation>
    <scope>NUCLEOTIDE SEQUENCE [LARGE SCALE GENOMIC DNA]</scope>
    <source>
        <strain evidence="2 3">BX1</strain>
    </source>
</reference>
<feature type="region of interest" description="Disordered" evidence="1">
    <location>
        <begin position="1"/>
        <end position="27"/>
    </location>
</feature>
<sequence length="90" mass="9751">MTRGAVEPTVARHRERAREDGRHSGAARLPAALSQIEFLLGASDRPADLIGAVIDRVTRAVTLQDSSMDARMDGRAHPAPSLHATHRNPH</sequence>
<proteinExistence type="predicted"/>
<dbReference type="EMBL" id="CP150850">
    <property type="protein sequence ID" value="WZW56036.1"/>
    <property type="molecule type" value="Genomic_DNA"/>
</dbReference>
<evidence type="ECO:0000313" key="2">
    <source>
        <dbReference type="EMBL" id="WZW56036.1"/>
    </source>
</evidence>